<name>A0ABS6X6P7_9BACT</name>
<evidence type="ECO:0000256" key="4">
    <source>
        <dbReference type="PROSITE-ProRule" id="PRU00169"/>
    </source>
</evidence>
<dbReference type="InterPro" id="IPR003594">
    <property type="entry name" value="HATPase_dom"/>
</dbReference>
<feature type="domain" description="Histidine kinase" evidence="6">
    <location>
        <begin position="186"/>
        <end position="400"/>
    </location>
</feature>
<dbReference type="Pfam" id="PF00072">
    <property type="entry name" value="Response_reg"/>
    <property type="match status" value="1"/>
</dbReference>
<dbReference type="Gene3D" id="3.30.565.10">
    <property type="entry name" value="Histidine kinase-like ATPase, C-terminal domain"/>
    <property type="match status" value="1"/>
</dbReference>
<evidence type="ECO:0000259" key="6">
    <source>
        <dbReference type="PROSITE" id="PS50109"/>
    </source>
</evidence>
<dbReference type="PANTHER" id="PTHR43547">
    <property type="entry name" value="TWO-COMPONENT HISTIDINE KINASE"/>
    <property type="match status" value="1"/>
</dbReference>
<organism evidence="8 9">
    <name type="scientific">Pontibacter populi</name>
    <dbReference type="NCBI Taxonomy" id="890055"/>
    <lineage>
        <taxon>Bacteria</taxon>
        <taxon>Pseudomonadati</taxon>
        <taxon>Bacteroidota</taxon>
        <taxon>Cytophagia</taxon>
        <taxon>Cytophagales</taxon>
        <taxon>Hymenobacteraceae</taxon>
        <taxon>Pontibacter</taxon>
    </lineage>
</organism>
<gene>
    <name evidence="8" type="ORF">KYK27_00740</name>
</gene>
<keyword evidence="9" id="KW-1185">Reference proteome</keyword>
<dbReference type="SUPFAM" id="SSF47384">
    <property type="entry name" value="Homodimeric domain of signal transducing histidine kinase"/>
    <property type="match status" value="1"/>
</dbReference>
<dbReference type="InterPro" id="IPR011006">
    <property type="entry name" value="CheY-like_superfamily"/>
</dbReference>
<comment type="catalytic activity">
    <reaction evidence="1">
        <text>ATP + protein L-histidine = ADP + protein N-phospho-L-histidine.</text>
        <dbReference type="EC" id="2.7.13.3"/>
    </reaction>
</comment>
<dbReference type="InterPro" id="IPR036890">
    <property type="entry name" value="HATPase_C_sf"/>
</dbReference>
<feature type="modified residue" description="4-aspartylphosphate" evidence="4">
    <location>
        <position position="71"/>
    </location>
</feature>
<keyword evidence="8" id="KW-0808">Transferase</keyword>
<reference evidence="8 9" key="1">
    <citation type="submission" date="2021-07" db="EMBL/GenBank/DDBJ databases">
        <authorList>
            <person name="Kim M.K."/>
        </authorList>
    </citation>
    <scope>NUCLEOTIDE SEQUENCE [LARGE SCALE GENOMIC DNA]</scope>
    <source>
        <strain evidence="8 9">HLY7-15</strain>
    </source>
</reference>
<dbReference type="EMBL" id="JAHWXQ010000001">
    <property type="protein sequence ID" value="MBW3363551.1"/>
    <property type="molecule type" value="Genomic_DNA"/>
</dbReference>
<dbReference type="SUPFAM" id="SSF52172">
    <property type="entry name" value="CheY-like"/>
    <property type="match status" value="1"/>
</dbReference>
<keyword evidence="5" id="KW-0175">Coiled coil</keyword>
<dbReference type="SMART" id="SM00387">
    <property type="entry name" value="HATPase_c"/>
    <property type="match status" value="1"/>
</dbReference>
<sequence length="400" mass="45434">MITDEHLTPLALESGLHQVKILLVDDKAENLVSLESLLSKEDEHITYLFANSGEEALKIALQEELALILLDVQMPGMNGYEVARFLRDISKTRDIPIIFVTAINEQDAHVIEGFEAGAVDFLFKPLHPYITKAKVSTFVKFYLQKKELEKVNKRTLEINQELEERVKERTKELTRVNKDLDNFVYTASHDLKAPINNIEGLMKALHETLQEKSLELSDVTPILNMINDSVRRFKNTLLDLTEVAKVQYEEADGKDKAHFKEILDDVKLNIKDLIKGYEATIVDDFSEAPEMLFSKKNLRSIIYNLVSNSIKYSSPNRKPEVKISTSPTEEGVLLTVQDNGLGLKKEDQGKIFDMFKRLHSHVDGTGVGLAIVKRIVDNCDGRIEFESELGKGSVFRIYLK</sequence>
<keyword evidence="8" id="KW-0418">Kinase</keyword>
<feature type="domain" description="Response regulatory" evidence="7">
    <location>
        <begin position="20"/>
        <end position="139"/>
    </location>
</feature>
<dbReference type="InterPro" id="IPR004358">
    <property type="entry name" value="Sig_transdc_His_kin-like_C"/>
</dbReference>
<evidence type="ECO:0000256" key="5">
    <source>
        <dbReference type="SAM" id="Coils"/>
    </source>
</evidence>
<feature type="coiled-coil region" evidence="5">
    <location>
        <begin position="145"/>
        <end position="179"/>
    </location>
</feature>
<protein>
    <recommendedName>
        <fullName evidence="2">histidine kinase</fullName>
        <ecNumber evidence="2">2.7.13.3</ecNumber>
    </recommendedName>
</protein>
<dbReference type="PRINTS" id="PR00344">
    <property type="entry name" value="BCTRLSENSOR"/>
</dbReference>
<dbReference type="Gene3D" id="3.40.50.2300">
    <property type="match status" value="1"/>
</dbReference>
<evidence type="ECO:0000313" key="8">
    <source>
        <dbReference type="EMBL" id="MBW3363551.1"/>
    </source>
</evidence>
<dbReference type="Proteomes" id="UP000774935">
    <property type="component" value="Unassembled WGS sequence"/>
</dbReference>
<dbReference type="GO" id="GO:0016301">
    <property type="term" value="F:kinase activity"/>
    <property type="evidence" value="ECO:0007669"/>
    <property type="project" value="UniProtKB-KW"/>
</dbReference>
<dbReference type="PROSITE" id="PS50109">
    <property type="entry name" value="HIS_KIN"/>
    <property type="match status" value="1"/>
</dbReference>
<evidence type="ECO:0000313" key="9">
    <source>
        <dbReference type="Proteomes" id="UP000774935"/>
    </source>
</evidence>
<dbReference type="SMART" id="SM00448">
    <property type="entry name" value="REC"/>
    <property type="match status" value="1"/>
</dbReference>
<evidence type="ECO:0000256" key="2">
    <source>
        <dbReference type="ARBA" id="ARBA00012438"/>
    </source>
</evidence>
<dbReference type="PANTHER" id="PTHR43547:SF2">
    <property type="entry name" value="HYBRID SIGNAL TRANSDUCTION HISTIDINE KINASE C"/>
    <property type="match status" value="1"/>
</dbReference>
<evidence type="ECO:0000259" key="7">
    <source>
        <dbReference type="PROSITE" id="PS50110"/>
    </source>
</evidence>
<accession>A0ABS6X6P7</accession>
<dbReference type="InterPro" id="IPR001789">
    <property type="entry name" value="Sig_transdc_resp-reg_receiver"/>
</dbReference>
<dbReference type="Pfam" id="PF02518">
    <property type="entry name" value="HATPase_c"/>
    <property type="match status" value="1"/>
</dbReference>
<comment type="caution">
    <text evidence="8">The sequence shown here is derived from an EMBL/GenBank/DDBJ whole genome shotgun (WGS) entry which is preliminary data.</text>
</comment>
<evidence type="ECO:0000256" key="1">
    <source>
        <dbReference type="ARBA" id="ARBA00000085"/>
    </source>
</evidence>
<dbReference type="InterPro" id="IPR003661">
    <property type="entry name" value="HisK_dim/P_dom"/>
</dbReference>
<evidence type="ECO:0000256" key="3">
    <source>
        <dbReference type="ARBA" id="ARBA00022553"/>
    </source>
</evidence>
<dbReference type="SUPFAM" id="SSF55874">
    <property type="entry name" value="ATPase domain of HSP90 chaperone/DNA topoisomerase II/histidine kinase"/>
    <property type="match status" value="1"/>
</dbReference>
<dbReference type="Gene3D" id="1.10.287.130">
    <property type="match status" value="1"/>
</dbReference>
<dbReference type="PROSITE" id="PS50110">
    <property type="entry name" value="RESPONSE_REGULATORY"/>
    <property type="match status" value="1"/>
</dbReference>
<proteinExistence type="predicted"/>
<dbReference type="EC" id="2.7.13.3" evidence="2"/>
<dbReference type="RefSeq" id="WP_199108162.1">
    <property type="nucleotide sequence ID" value="NZ_JAHWXQ010000001.1"/>
</dbReference>
<dbReference type="InterPro" id="IPR036097">
    <property type="entry name" value="HisK_dim/P_sf"/>
</dbReference>
<keyword evidence="3 4" id="KW-0597">Phosphoprotein</keyword>
<dbReference type="CDD" id="cd00082">
    <property type="entry name" value="HisKA"/>
    <property type="match status" value="1"/>
</dbReference>
<dbReference type="InterPro" id="IPR005467">
    <property type="entry name" value="His_kinase_dom"/>
</dbReference>